<organism evidence="1 2">
    <name type="scientific">Naganishia friedmannii</name>
    <dbReference type="NCBI Taxonomy" id="89922"/>
    <lineage>
        <taxon>Eukaryota</taxon>
        <taxon>Fungi</taxon>
        <taxon>Dikarya</taxon>
        <taxon>Basidiomycota</taxon>
        <taxon>Agaricomycotina</taxon>
        <taxon>Tremellomycetes</taxon>
        <taxon>Filobasidiales</taxon>
        <taxon>Filobasidiaceae</taxon>
        <taxon>Naganishia</taxon>
    </lineage>
</organism>
<proteinExistence type="predicted"/>
<keyword evidence="2" id="KW-1185">Reference proteome</keyword>
<sequence length="556" mass="59766">MLRNTEDSASTRERNMTYDIDENLRNVIQTAPAVTGMTRSVSPSLSGTQEEHIRKRARLDKDPRAPLESPNMGGYNALPNIARGPHSHIGESSYGYPSTHTSTSYNTTHYGPSTYAVPASAPPSRVIHAMHNPSSSTIGDAGEGGYPAGISGEFAGLHQSRMSVGSIPSSDPESHGRANIQPPSGYPSYQAMPVSTSSTVYPTGPTAGSSSNVGISDSPQTPLVGSDSRHWSHAYGIPGAVSPDPHMPMSGISRHAPIPRGGLQFDQQPGYYSRSYPPYDEQPVTEGLSASPYQQSTPQFLSPEAGPSVFRGEAQYPTGSNAPRSTAPTTPSTGQTGAKSQALFVSKLYNMLEDQEIMASGLLKWSADGQGFVCADPNEFARLFLSKYFKHANWHSFVRQLNMYGFNKQVNDVFQTLSQPADQPIAWEFRHAIFRRGDPSCVHRIRRRSVKNNSTAPRDMISSQIARPPGMPGSTTATSMVYPPTYQPAAYASEHGMHAAHHMMTMPRYSAGSSVDPYGMPGGYMGGPGMSQGPGGQGHTWMAGPNAQFVPSHVSL</sequence>
<dbReference type="Proteomes" id="UP001227268">
    <property type="component" value="Unassembled WGS sequence"/>
</dbReference>
<protein>
    <submittedName>
        <fullName evidence="1">Uncharacterized protein</fullName>
    </submittedName>
</protein>
<accession>A0ACC2VYS5</accession>
<gene>
    <name evidence="1" type="ORF">QFC21_002039</name>
</gene>
<evidence type="ECO:0000313" key="1">
    <source>
        <dbReference type="EMBL" id="KAJ9104543.1"/>
    </source>
</evidence>
<evidence type="ECO:0000313" key="2">
    <source>
        <dbReference type="Proteomes" id="UP001227268"/>
    </source>
</evidence>
<dbReference type="EMBL" id="JASBWT010000005">
    <property type="protein sequence ID" value="KAJ9104543.1"/>
    <property type="molecule type" value="Genomic_DNA"/>
</dbReference>
<name>A0ACC2VYS5_9TREE</name>
<reference evidence="1" key="1">
    <citation type="submission" date="2023-04" db="EMBL/GenBank/DDBJ databases">
        <title>Draft Genome sequencing of Naganishia species isolated from polar environments using Oxford Nanopore Technology.</title>
        <authorList>
            <person name="Leo P."/>
            <person name="Venkateswaran K."/>
        </authorList>
    </citation>
    <scope>NUCLEOTIDE SEQUENCE</scope>
    <source>
        <strain evidence="1">MNA-CCFEE 5423</strain>
    </source>
</reference>
<comment type="caution">
    <text evidence="1">The sequence shown here is derived from an EMBL/GenBank/DDBJ whole genome shotgun (WGS) entry which is preliminary data.</text>
</comment>